<dbReference type="EMBL" id="MU006345">
    <property type="protein sequence ID" value="KAF2845521.1"/>
    <property type="molecule type" value="Genomic_DNA"/>
</dbReference>
<dbReference type="Proteomes" id="UP000799423">
    <property type="component" value="Unassembled WGS sequence"/>
</dbReference>
<accession>A0A6A7AQJ8</accession>
<keyword evidence="3" id="KW-1185">Reference proteome</keyword>
<proteinExistence type="predicted"/>
<evidence type="ECO:0000313" key="2">
    <source>
        <dbReference type="EMBL" id="KAF2845521.1"/>
    </source>
</evidence>
<feature type="region of interest" description="Disordered" evidence="1">
    <location>
        <begin position="162"/>
        <end position="212"/>
    </location>
</feature>
<dbReference type="AlphaFoldDB" id="A0A6A7AQJ8"/>
<gene>
    <name evidence="2" type="ORF">T440DRAFT_262654</name>
</gene>
<protein>
    <submittedName>
        <fullName evidence="2">Uncharacterized protein</fullName>
    </submittedName>
</protein>
<name>A0A6A7AQJ8_9PLEO</name>
<organism evidence="2 3">
    <name type="scientific">Plenodomus tracheiphilus IPT5</name>
    <dbReference type="NCBI Taxonomy" id="1408161"/>
    <lineage>
        <taxon>Eukaryota</taxon>
        <taxon>Fungi</taxon>
        <taxon>Dikarya</taxon>
        <taxon>Ascomycota</taxon>
        <taxon>Pezizomycotina</taxon>
        <taxon>Dothideomycetes</taxon>
        <taxon>Pleosporomycetidae</taxon>
        <taxon>Pleosporales</taxon>
        <taxon>Pleosporineae</taxon>
        <taxon>Leptosphaeriaceae</taxon>
        <taxon>Plenodomus</taxon>
    </lineage>
</organism>
<sequence>MKVHGSHAAPAKSESGFFIGVAAFPVPAWAPARLRGTAGRAANHVFVSRRPGKVGVARLAGARHHPPWPPPPPPSSIYLYSASSSTATGVVVRGCSGHCTPEGQWSSRHHPCGTRDEWTSPVHQGPTIQHRDAMCLGCFGCFGYAVALWSSSPSSHSQCSRTAGRIWSTPPRPRAPRTLQRCAGDRGPPEATGLASHGRAGRPTLPNPTTTERGSAINLLFLFGRHALSSGS</sequence>
<reference evidence="2" key="1">
    <citation type="submission" date="2020-01" db="EMBL/GenBank/DDBJ databases">
        <authorList>
            <consortium name="DOE Joint Genome Institute"/>
            <person name="Haridas S."/>
            <person name="Albert R."/>
            <person name="Binder M."/>
            <person name="Bloem J."/>
            <person name="Labutti K."/>
            <person name="Salamov A."/>
            <person name="Andreopoulos B."/>
            <person name="Baker S.E."/>
            <person name="Barry K."/>
            <person name="Bills G."/>
            <person name="Bluhm B.H."/>
            <person name="Cannon C."/>
            <person name="Castanera R."/>
            <person name="Culley D.E."/>
            <person name="Daum C."/>
            <person name="Ezra D."/>
            <person name="Gonzalez J.B."/>
            <person name="Henrissat B."/>
            <person name="Kuo A."/>
            <person name="Liang C."/>
            <person name="Lipzen A."/>
            <person name="Lutzoni F."/>
            <person name="Magnuson J."/>
            <person name="Mondo S."/>
            <person name="Nolan M."/>
            <person name="Ohm R."/>
            <person name="Pangilinan J."/>
            <person name="Park H.-J."/>
            <person name="Ramirez L."/>
            <person name="Alfaro M."/>
            <person name="Sun H."/>
            <person name="Tritt A."/>
            <person name="Yoshinaga Y."/>
            <person name="Zwiers L.-H."/>
            <person name="Turgeon B.G."/>
            <person name="Goodwin S.B."/>
            <person name="Spatafora J.W."/>
            <person name="Crous P.W."/>
            <person name="Grigoriev I.V."/>
        </authorList>
    </citation>
    <scope>NUCLEOTIDE SEQUENCE</scope>
    <source>
        <strain evidence="2">IPT5</strain>
    </source>
</reference>
<evidence type="ECO:0000256" key="1">
    <source>
        <dbReference type="SAM" id="MobiDB-lite"/>
    </source>
</evidence>
<evidence type="ECO:0000313" key="3">
    <source>
        <dbReference type="Proteomes" id="UP000799423"/>
    </source>
</evidence>